<keyword evidence="4" id="KW-1133">Transmembrane helix</keyword>
<feature type="transmembrane region" description="Helical" evidence="4">
    <location>
        <begin position="12"/>
        <end position="32"/>
    </location>
</feature>
<evidence type="ECO:0000256" key="1">
    <source>
        <dbReference type="ARBA" id="ARBA00009716"/>
    </source>
</evidence>
<dbReference type="SUPFAM" id="SSF51395">
    <property type="entry name" value="FMN-linked oxidoreductases"/>
    <property type="match status" value="1"/>
</dbReference>
<organism evidence="6 7">
    <name type="scientific">Melaminivora suipulveris</name>
    <dbReference type="NCBI Taxonomy" id="2109913"/>
    <lineage>
        <taxon>Bacteria</taxon>
        <taxon>Pseudomonadati</taxon>
        <taxon>Pseudomonadota</taxon>
        <taxon>Betaproteobacteria</taxon>
        <taxon>Burkholderiales</taxon>
        <taxon>Comamonadaceae</taxon>
        <taxon>Melaminivora</taxon>
    </lineage>
</organism>
<keyword evidence="4" id="KW-0472">Membrane</keyword>
<keyword evidence="7" id="KW-1185">Reference proteome</keyword>
<sequence>MKLHAYFVNSVRYTTLALCVLVALASALWLLLAPFSRVALALLVLGSLLTLVGLRDLRQTRHAILRNYPLLGHLRFWLEFIRPEIRQYFIEGDVEKGEPFTRAQRSVVYQRSKGEADVRPFGTKLDVGAKGYEWINHSMQTTHIDSHDFRIWIGGRPGEPREGVSPCTQPYNASVFNISAMSFGSMSANAVLALNKGAKMDGFAHDTGEGGISRYHRQHGGDLIWEIGSGYFGCRNEDGSFNAERFAAQAREPQVKMIEIKISQGAKPGHGGMLPGAKVTPEIAAARGIPVGVDCVSPSSHSAFSTPVELMHFIVQLRELSGGKPVGFKLCIGHIWEWFAIVKAMLETDITPDYIVVDGAEGGTGAAPVEFSDHMGAPVQEGLHLVNNTLIGVNLRHRIKIGAAGKVINSFDLARMFALGADWCNSGRGFMMALGCIQAQVCHTGLCPTGITTQDALRERALVVPDKATRVAQYHANTLHALKELLQAAGLMHPDQLTPHHIVRRVDSSRIRLLSAIMPTIHFGALLDDLENQHSVYKLYWPLADAHSFAPRSPSEEELRASPGIRPTIAGRPASAVQIAQELTRKRPPRPQPVSALVPDQARRFNPATTQPSQVPPQWTGSGADQRPPGDPLAAAEDGVMRARKREPGEK</sequence>
<reference evidence="6 7" key="1">
    <citation type="submission" date="2018-03" db="EMBL/GenBank/DDBJ databases">
        <title>Genome sequencing of Melaminivora sp.</title>
        <authorList>
            <person name="Kim S.-J."/>
            <person name="Heo J."/>
            <person name="Ahn J.-H."/>
            <person name="Kwon S.-W."/>
        </authorList>
    </citation>
    <scope>NUCLEOTIDE SEQUENCE [LARGE SCALE GENOMIC DNA]</scope>
    <source>
        <strain evidence="6 7">SC2-9</strain>
    </source>
</reference>
<dbReference type="RefSeq" id="WP_106684734.1">
    <property type="nucleotide sequence ID" value="NZ_CP027667.1"/>
</dbReference>
<evidence type="ECO:0000256" key="3">
    <source>
        <dbReference type="SAM" id="MobiDB-lite"/>
    </source>
</evidence>
<dbReference type="PIRSF" id="PIRSF006429">
    <property type="entry name" value="GOGAT_lg_2"/>
    <property type="match status" value="1"/>
</dbReference>
<dbReference type="Proteomes" id="UP000237925">
    <property type="component" value="Chromosome"/>
</dbReference>
<dbReference type="Pfam" id="PF01645">
    <property type="entry name" value="Glu_synthase"/>
    <property type="match status" value="1"/>
</dbReference>
<evidence type="ECO:0000256" key="4">
    <source>
        <dbReference type="SAM" id="Phobius"/>
    </source>
</evidence>
<dbReference type="Gene3D" id="3.20.20.70">
    <property type="entry name" value="Aldolase class I"/>
    <property type="match status" value="1"/>
</dbReference>
<dbReference type="PANTHER" id="PTHR43819">
    <property type="entry name" value="ARCHAEAL-TYPE GLUTAMATE SYNTHASE [NADPH]"/>
    <property type="match status" value="1"/>
</dbReference>
<feature type="domain" description="Glutamate synthase" evidence="5">
    <location>
        <begin position="174"/>
        <end position="491"/>
    </location>
</feature>
<dbReference type="InterPro" id="IPR013785">
    <property type="entry name" value="Aldolase_TIM"/>
</dbReference>
<dbReference type="AlphaFoldDB" id="A0A2R3QES5"/>
<evidence type="ECO:0000313" key="7">
    <source>
        <dbReference type="Proteomes" id="UP000237925"/>
    </source>
</evidence>
<feature type="region of interest" description="Disordered" evidence="3">
    <location>
        <begin position="583"/>
        <end position="651"/>
    </location>
</feature>
<dbReference type="KEGG" id="mela:C6568_14295"/>
<evidence type="ECO:0000259" key="5">
    <source>
        <dbReference type="Pfam" id="PF01645"/>
    </source>
</evidence>
<dbReference type="EMBL" id="CP027667">
    <property type="protein sequence ID" value="AVO50283.1"/>
    <property type="molecule type" value="Genomic_DNA"/>
</dbReference>
<keyword evidence="4" id="KW-0812">Transmembrane</keyword>
<evidence type="ECO:0000256" key="2">
    <source>
        <dbReference type="PIRNR" id="PIRNR006429"/>
    </source>
</evidence>
<dbReference type="GO" id="GO:0015930">
    <property type="term" value="F:glutamate synthase activity"/>
    <property type="evidence" value="ECO:0007669"/>
    <property type="project" value="InterPro"/>
</dbReference>
<dbReference type="InterPro" id="IPR024188">
    <property type="entry name" value="GltB"/>
</dbReference>
<dbReference type="PIRSF" id="PIRSF500060">
    <property type="entry name" value="UCP500060"/>
    <property type="match status" value="1"/>
</dbReference>
<dbReference type="OrthoDB" id="9795032at2"/>
<feature type="region of interest" description="Disordered" evidence="3">
    <location>
        <begin position="554"/>
        <end position="573"/>
    </location>
</feature>
<protein>
    <submittedName>
        <fullName evidence="6">FMN-binding glutamate synthase family protein</fullName>
    </submittedName>
</protein>
<name>A0A2R3QES5_9BURK</name>
<dbReference type="InterPro" id="IPR002932">
    <property type="entry name" value="Glu_synthdom"/>
</dbReference>
<comment type="similarity">
    <text evidence="1 2">Belongs to the glutamate synthase family.</text>
</comment>
<feature type="compositionally biased region" description="Polar residues" evidence="3">
    <location>
        <begin position="607"/>
        <end position="623"/>
    </location>
</feature>
<proteinExistence type="inferred from homology"/>
<dbReference type="CDD" id="cd02808">
    <property type="entry name" value="GltS_FMN"/>
    <property type="match status" value="1"/>
</dbReference>
<evidence type="ECO:0000313" key="6">
    <source>
        <dbReference type="EMBL" id="AVO50283.1"/>
    </source>
</evidence>
<accession>A0A2R3QES5</accession>
<dbReference type="GO" id="GO:0006537">
    <property type="term" value="P:glutamate biosynthetic process"/>
    <property type="evidence" value="ECO:0007669"/>
    <property type="project" value="InterPro"/>
</dbReference>
<gene>
    <name evidence="6" type="ORF">C6568_14295</name>
</gene>
<dbReference type="PANTHER" id="PTHR43819:SF1">
    <property type="entry name" value="ARCHAEAL-TYPE GLUTAMATE SYNTHASE [NADPH]"/>
    <property type="match status" value="1"/>
</dbReference>
<dbReference type="InterPro" id="IPR027283">
    <property type="entry name" value="YerD"/>
</dbReference>